<evidence type="ECO:0000313" key="1">
    <source>
        <dbReference type="EMBL" id="TPX55621.1"/>
    </source>
</evidence>
<accession>A0A507DVX5</accession>
<protein>
    <submittedName>
        <fullName evidence="1">Uncharacterized protein</fullName>
    </submittedName>
</protein>
<name>A0A507DVX5_9FUNG</name>
<proteinExistence type="predicted"/>
<dbReference type="AlphaFoldDB" id="A0A507DVX5"/>
<dbReference type="EMBL" id="QEAP01000839">
    <property type="protein sequence ID" value="TPX55621.1"/>
    <property type="molecule type" value="Genomic_DNA"/>
</dbReference>
<sequence>MCTVQVNEGYIARRASALAGSSPSLPKPVADEMSCLASFLESRTAKPATLLRSASPLDMVEFLIHKELNGRTQYHGITCNLPGTTKCAKSEPLLHLFTPPPAISAQAMPTSASQAPGTPALAEATQATPAWCPPIFTRLFEADIYVKISNPLLPAMIRLQWRQLWCFTLLVGISGHRTDHQQVVITLINGKTATTSKPDCFVVDHPAFLATLKLYARDCAWNGMNLSEGTPYIFFKVAKHKLPNKHAPASASNLNAAFQRILNGMGIFEGKTLYGFHVGNAVATALNTTDPAILRTAGGWHSDESALCYSQFAIVATAAEAGANNPTDAVRSWLAQRRDLAFFA</sequence>
<gene>
    <name evidence="1" type="ORF">CcCBS67573_g09441</name>
</gene>
<dbReference type="OrthoDB" id="2151989at2759"/>
<reference evidence="1 2" key="1">
    <citation type="journal article" date="2019" name="Sci. Rep.">
        <title>Comparative genomics of chytrid fungi reveal insights into the obligate biotrophic and pathogenic lifestyle of Synchytrium endobioticum.</title>
        <authorList>
            <person name="van de Vossenberg B.T.L.H."/>
            <person name="Warris S."/>
            <person name="Nguyen H.D.T."/>
            <person name="van Gent-Pelzer M.P.E."/>
            <person name="Joly D.L."/>
            <person name="van de Geest H.C."/>
            <person name="Bonants P.J.M."/>
            <person name="Smith D.S."/>
            <person name="Levesque C.A."/>
            <person name="van der Lee T.A.J."/>
        </authorList>
    </citation>
    <scope>NUCLEOTIDE SEQUENCE [LARGE SCALE GENOMIC DNA]</scope>
    <source>
        <strain evidence="1 2">CBS 675.73</strain>
    </source>
</reference>
<keyword evidence="2" id="KW-1185">Reference proteome</keyword>
<comment type="caution">
    <text evidence="1">The sequence shown here is derived from an EMBL/GenBank/DDBJ whole genome shotgun (WGS) entry which is preliminary data.</text>
</comment>
<dbReference type="Proteomes" id="UP000320333">
    <property type="component" value="Unassembled WGS sequence"/>
</dbReference>
<organism evidence="1 2">
    <name type="scientific">Chytriomyces confervae</name>
    <dbReference type="NCBI Taxonomy" id="246404"/>
    <lineage>
        <taxon>Eukaryota</taxon>
        <taxon>Fungi</taxon>
        <taxon>Fungi incertae sedis</taxon>
        <taxon>Chytridiomycota</taxon>
        <taxon>Chytridiomycota incertae sedis</taxon>
        <taxon>Chytridiomycetes</taxon>
        <taxon>Chytridiales</taxon>
        <taxon>Chytriomycetaceae</taxon>
        <taxon>Chytriomyces</taxon>
    </lineage>
</organism>
<evidence type="ECO:0000313" key="2">
    <source>
        <dbReference type="Proteomes" id="UP000320333"/>
    </source>
</evidence>